<dbReference type="InterPro" id="IPR024775">
    <property type="entry name" value="DinB-like"/>
</dbReference>
<reference evidence="3" key="1">
    <citation type="submission" date="2016-10" db="EMBL/GenBank/DDBJ databases">
        <authorList>
            <person name="Varghese N."/>
            <person name="Submissions S."/>
        </authorList>
    </citation>
    <scope>NUCLEOTIDE SEQUENCE [LARGE SCALE GENOMIC DNA]</scope>
    <source>
        <strain evidence="3">DSM 24499</strain>
    </source>
</reference>
<organism evidence="2 3">
    <name type="scientific">Zunongwangia mangrovi</name>
    <dbReference type="NCBI Taxonomy" id="1334022"/>
    <lineage>
        <taxon>Bacteria</taxon>
        <taxon>Pseudomonadati</taxon>
        <taxon>Bacteroidota</taxon>
        <taxon>Flavobacteriia</taxon>
        <taxon>Flavobacteriales</taxon>
        <taxon>Flavobacteriaceae</taxon>
        <taxon>Zunongwangia</taxon>
    </lineage>
</organism>
<dbReference type="Pfam" id="PF12867">
    <property type="entry name" value="DinB_2"/>
    <property type="match status" value="1"/>
</dbReference>
<sequence length="213" mass="23993">MKKVIIPMCALVAMSFTTIPEADVSKEVISEVSVKETIKVELKEYFKKTRETLEDHIEGLSDKQLSFKPSPNVWSVSQCLEHIIKTEEMLFGMTKTALEGEPNPERKDEVKMSDEDIIAGITDRSSKAQASESLMPNGTYDSPEAALEAFDEQREEIMDFIDDTSEEDLRNYISDSPFGAVDAHQSLLFIAGHTARHTLQIEEVMKDANFPEK</sequence>
<dbReference type="AlphaFoldDB" id="A0A1I1LKM7"/>
<evidence type="ECO:0000313" key="2">
    <source>
        <dbReference type="EMBL" id="SFC70030.1"/>
    </source>
</evidence>
<feature type="domain" description="DinB-like" evidence="1">
    <location>
        <begin position="46"/>
        <end position="201"/>
    </location>
</feature>
<dbReference type="STRING" id="1334022.SAMN04487907_107128"/>
<dbReference type="EMBL" id="FOKV01000007">
    <property type="protein sequence ID" value="SFC70030.1"/>
    <property type="molecule type" value="Genomic_DNA"/>
</dbReference>
<dbReference type="RefSeq" id="WP_092543883.1">
    <property type="nucleotide sequence ID" value="NZ_FOKV01000007.1"/>
</dbReference>
<proteinExistence type="predicted"/>
<dbReference type="InterPro" id="IPR034660">
    <property type="entry name" value="DinB/YfiT-like"/>
</dbReference>
<evidence type="ECO:0000313" key="3">
    <source>
        <dbReference type="Proteomes" id="UP000199438"/>
    </source>
</evidence>
<dbReference type="Gene3D" id="1.20.120.450">
    <property type="entry name" value="dinb family like domain"/>
    <property type="match status" value="1"/>
</dbReference>
<gene>
    <name evidence="2" type="ORF">SAMN04487907_107128</name>
</gene>
<protein>
    <submittedName>
        <fullName evidence="2">Uncharacterized damage-inducible protein DinB (Forms a four-helix bundle)</fullName>
    </submittedName>
</protein>
<dbReference type="OrthoDB" id="1524454at2"/>
<dbReference type="SUPFAM" id="SSF109854">
    <property type="entry name" value="DinB/YfiT-like putative metalloenzymes"/>
    <property type="match status" value="1"/>
</dbReference>
<accession>A0A1I1LKM7</accession>
<dbReference type="Proteomes" id="UP000199438">
    <property type="component" value="Unassembled WGS sequence"/>
</dbReference>
<keyword evidence="3" id="KW-1185">Reference proteome</keyword>
<evidence type="ECO:0000259" key="1">
    <source>
        <dbReference type="Pfam" id="PF12867"/>
    </source>
</evidence>
<name>A0A1I1LKM7_9FLAO</name>